<dbReference type="SUPFAM" id="SSF51735">
    <property type="entry name" value="NAD(P)-binding Rossmann-fold domains"/>
    <property type="match status" value="1"/>
</dbReference>
<sequence>MASTLKNVAIIGASGSIGKIILGGLIDSAQFNVTAISRNTSDVTFPSGVAVIKTDFSDEGLVAAFKGQDVVISAVGATAFGEQKKLVDAALRAGVKRFIPSEFSVSSQNQAVLQLLPLFAQKKELVDYLRSKESEGLTWTGLATSGLLDWGIENGFLEFDLANRTATIWDGGNKSFTCTNEKQLGQAVVSVLQHPQETSNQYLFVASVETTQNEIIAALEEVSGESWTVTHTTTDTQVNEGFKKLQAGDFSGAFALVRATAFGNTPGLHANYAKDEKLANDILGLSLEDVKDVVKRVLKK</sequence>
<evidence type="ECO:0000256" key="2">
    <source>
        <dbReference type="ARBA" id="ARBA00023002"/>
    </source>
</evidence>
<dbReference type="Gene3D" id="3.90.25.10">
    <property type="entry name" value="UDP-galactose 4-epimerase, domain 1"/>
    <property type="match status" value="1"/>
</dbReference>
<dbReference type="Proteomes" id="UP001365542">
    <property type="component" value="Unassembled WGS sequence"/>
</dbReference>
<evidence type="ECO:0000256" key="1">
    <source>
        <dbReference type="ARBA" id="ARBA00022857"/>
    </source>
</evidence>
<dbReference type="InterPro" id="IPR051609">
    <property type="entry name" value="NmrA/Isoflavone_reductase-like"/>
</dbReference>
<dbReference type="CDD" id="cd05259">
    <property type="entry name" value="PCBER_SDR_a"/>
    <property type="match status" value="1"/>
</dbReference>
<proteinExistence type="predicted"/>
<dbReference type="Pfam" id="PF05368">
    <property type="entry name" value="NmrA"/>
    <property type="match status" value="1"/>
</dbReference>
<comment type="caution">
    <text evidence="4">The sequence shown here is derived from an EMBL/GenBank/DDBJ whole genome shotgun (WGS) entry which is preliminary data.</text>
</comment>
<dbReference type="InterPro" id="IPR045312">
    <property type="entry name" value="PCBER-like"/>
</dbReference>
<dbReference type="InterPro" id="IPR036291">
    <property type="entry name" value="NAD(P)-bd_dom_sf"/>
</dbReference>
<dbReference type="EMBL" id="JAVHJO010000005">
    <property type="protein sequence ID" value="KAK6540433.1"/>
    <property type="molecule type" value="Genomic_DNA"/>
</dbReference>
<dbReference type="PANTHER" id="PTHR47706">
    <property type="entry name" value="NMRA-LIKE FAMILY PROTEIN"/>
    <property type="match status" value="1"/>
</dbReference>
<keyword evidence="2" id="KW-0560">Oxidoreductase</keyword>
<dbReference type="PANTHER" id="PTHR47706:SF9">
    <property type="entry name" value="NMRA-LIKE DOMAIN-CONTAINING PROTEIN-RELATED"/>
    <property type="match status" value="1"/>
</dbReference>
<dbReference type="Gene3D" id="3.40.50.720">
    <property type="entry name" value="NAD(P)-binding Rossmann-like Domain"/>
    <property type="match status" value="1"/>
</dbReference>
<dbReference type="InterPro" id="IPR008030">
    <property type="entry name" value="NmrA-like"/>
</dbReference>
<evidence type="ECO:0000259" key="3">
    <source>
        <dbReference type="Pfam" id="PF05368"/>
    </source>
</evidence>
<dbReference type="GO" id="GO:0016491">
    <property type="term" value="F:oxidoreductase activity"/>
    <property type="evidence" value="ECO:0007669"/>
    <property type="project" value="UniProtKB-KW"/>
</dbReference>
<evidence type="ECO:0000313" key="4">
    <source>
        <dbReference type="EMBL" id="KAK6540433.1"/>
    </source>
</evidence>
<reference evidence="4 5" key="1">
    <citation type="submission" date="2019-10" db="EMBL/GenBank/DDBJ databases">
        <authorList>
            <person name="Palmer J.M."/>
        </authorList>
    </citation>
    <scope>NUCLEOTIDE SEQUENCE [LARGE SCALE GENOMIC DNA]</scope>
    <source>
        <strain evidence="4 5">TWF694</strain>
    </source>
</reference>
<keyword evidence="1" id="KW-0521">NADP</keyword>
<keyword evidence="5" id="KW-1185">Reference proteome</keyword>
<name>A0AAV9XEV5_9PEZI</name>
<evidence type="ECO:0000313" key="5">
    <source>
        <dbReference type="Proteomes" id="UP001365542"/>
    </source>
</evidence>
<gene>
    <name evidence="4" type="ORF">TWF694_009228</name>
</gene>
<protein>
    <recommendedName>
        <fullName evidence="3">NmrA-like domain-containing protein</fullName>
    </recommendedName>
</protein>
<dbReference type="AlphaFoldDB" id="A0AAV9XEV5"/>
<feature type="domain" description="NmrA-like" evidence="3">
    <location>
        <begin position="6"/>
        <end position="233"/>
    </location>
</feature>
<organism evidence="4 5">
    <name type="scientific">Orbilia ellipsospora</name>
    <dbReference type="NCBI Taxonomy" id="2528407"/>
    <lineage>
        <taxon>Eukaryota</taxon>
        <taxon>Fungi</taxon>
        <taxon>Dikarya</taxon>
        <taxon>Ascomycota</taxon>
        <taxon>Pezizomycotina</taxon>
        <taxon>Orbiliomycetes</taxon>
        <taxon>Orbiliales</taxon>
        <taxon>Orbiliaceae</taxon>
        <taxon>Orbilia</taxon>
    </lineage>
</organism>
<accession>A0AAV9XEV5</accession>